<gene>
    <name evidence="1" type="ORF">A2400_01770</name>
</gene>
<organism evidence="1 2">
    <name type="scientific">candidate division WS6 bacterium RIFOXYB1_FULL_33_14</name>
    <dbReference type="NCBI Taxonomy" id="1817896"/>
    <lineage>
        <taxon>Bacteria</taxon>
        <taxon>Candidatus Dojkabacteria</taxon>
    </lineage>
</organism>
<sequence>MKIVVPTLFLVLSTAFFIVFSAQAGTLAAVYIFMSRLKAGLDGSGANAVQFILAIDTATTIPTAGTITIEFPDDEDTSWCRTIGALTVAGVAGSAADLAGGNWDIDSALPTSGTLSAACTQGGAGTVDTITISNVGALTAGTTYGVQISSATGVIGTNGTTGEHEVTITANSGGTMDSKSFKIYLLGDDAVVISATVSDMPTVVCSISLNAVNLGTLYPGGAYATGGHTISTSTTSNGYYWAVYGTGDGSTDAGLYKSTVTTHLIASGATATLDLTNATVYGFGLTLSDPDSTDPATVAPNFVNTTTGTFGTIDRLYSGAKLVLSQSGTQGSAENSTVTYGARASSSAPAGSYQETVYWICGGYY</sequence>
<accession>A0A1F4UJV6</accession>
<name>A0A1F4UJV6_9BACT</name>
<comment type="caution">
    <text evidence="1">The sequence shown here is derived from an EMBL/GenBank/DDBJ whole genome shotgun (WGS) entry which is preliminary data.</text>
</comment>
<reference evidence="1 2" key="1">
    <citation type="journal article" date="2016" name="Nat. Commun.">
        <title>Thousands of microbial genomes shed light on interconnected biogeochemical processes in an aquifer system.</title>
        <authorList>
            <person name="Anantharaman K."/>
            <person name="Brown C.T."/>
            <person name="Hug L.A."/>
            <person name="Sharon I."/>
            <person name="Castelle C.J."/>
            <person name="Probst A.J."/>
            <person name="Thomas B.C."/>
            <person name="Singh A."/>
            <person name="Wilkins M.J."/>
            <person name="Karaoz U."/>
            <person name="Brodie E.L."/>
            <person name="Williams K.H."/>
            <person name="Hubbard S.S."/>
            <person name="Banfield J.F."/>
        </authorList>
    </citation>
    <scope>NUCLEOTIDE SEQUENCE [LARGE SCALE GENOMIC DNA]</scope>
</reference>
<evidence type="ECO:0000313" key="2">
    <source>
        <dbReference type="Proteomes" id="UP000177434"/>
    </source>
</evidence>
<dbReference type="Proteomes" id="UP000177434">
    <property type="component" value="Unassembled WGS sequence"/>
</dbReference>
<dbReference type="AlphaFoldDB" id="A0A1F4UJV6"/>
<evidence type="ECO:0000313" key="1">
    <source>
        <dbReference type="EMBL" id="OGC45196.1"/>
    </source>
</evidence>
<protein>
    <submittedName>
        <fullName evidence="1">Uncharacterized protein</fullName>
    </submittedName>
</protein>
<dbReference type="EMBL" id="MEUN01000016">
    <property type="protein sequence ID" value="OGC45196.1"/>
    <property type="molecule type" value="Genomic_DNA"/>
</dbReference>
<proteinExistence type="predicted"/>